<dbReference type="PANTHER" id="PTHR40044:SF1">
    <property type="entry name" value="INTEGRAL MEMBRANE PROTEIN"/>
    <property type="match status" value="1"/>
</dbReference>
<dbReference type="PIRSF" id="PIRSF031501">
    <property type="entry name" value="QueT"/>
    <property type="match status" value="1"/>
</dbReference>
<feature type="transmembrane region" description="Helical" evidence="1">
    <location>
        <begin position="118"/>
        <end position="141"/>
    </location>
</feature>
<accession>A0ABZ0QNR0</accession>
<dbReference type="Pfam" id="PF06177">
    <property type="entry name" value="QueT"/>
    <property type="match status" value="1"/>
</dbReference>
<organism evidence="2 3">
    <name type="scientific">Thermaerobacter composti</name>
    <dbReference type="NCBI Taxonomy" id="554949"/>
    <lineage>
        <taxon>Bacteria</taxon>
        <taxon>Bacillati</taxon>
        <taxon>Bacillota</taxon>
        <taxon>Clostridia</taxon>
        <taxon>Eubacteriales</taxon>
        <taxon>Clostridiales Family XVII. Incertae Sedis</taxon>
        <taxon>Thermaerobacter</taxon>
    </lineage>
</organism>
<protein>
    <submittedName>
        <fullName evidence="2">QueT transporter family protein</fullName>
    </submittedName>
</protein>
<dbReference type="RefSeq" id="WP_135225933.1">
    <property type="nucleotide sequence ID" value="NZ_CP132508.1"/>
</dbReference>
<sequence>MDLRRWLRAAMIAALYVVLTWVFQPISFGQIQFRVSEALTLLPMIWAEAVPGLFVGVALANLQSPFGLWDVAGGSLVTLVAALVTRRWRFHPIGYLSPVVFNAVLVGGYLAFLTHTPYLPWVLWIAAGEAGVVFLLGYPLLQLLRRRMPPATP</sequence>
<dbReference type="EMBL" id="CP132508">
    <property type="protein sequence ID" value="WPD19125.1"/>
    <property type="molecule type" value="Genomic_DNA"/>
</dbReference>
<keyword evidence="1" id="KW-1133">Transmembrane helix</keyword>
<dbReference type="InterPro" id="IPR010387">
    <property type="entry name" value="QueT"/>
</dbReference>
<proteinExistence type="predicted"/>
<evidence type="ECO:0000256" key="1">
    <source>
        <dbReference type="SAM" id="Phobius"/>
    </source>
</evidence>
<name>A0ABZ0QNR0_9FIRM</name>
<gene>
    <name evidence="2" type="ORF">Q5761_00070</name>
</gene>
<keyword evidence="3" id="KW-1185">Reference proteome</keyword>
<evidence type="ECO:0000313" key="3">
    <source>
        <dbReference type="Proteomes" id="UP001304683"/>
    </source>
</evidence>
<feature type="transmembrane region" description="Helical" evidence="1">
    <location>
        <begin position="6"/>
        <end position="26"/>
    </location>
</feature>
<keyword evidence="1" id="KW-0812">Transmembrane</keyword>
<keyword evidence="1" id="KW-0472">Membrane</keyword>
<reference evidence="2 3" key="1">
    <citation type="submission" date="2023-08" db="EMBL/GenBank/DDBJ databases">
        <title>Genome sequence of Thermaerobacter compostii strain Ins1, a spore-forming filamentous bacterium isolated from a deep geothermal reservoir.</title>
        <authorList>
            <person name="Bregnard D."/>
            <person name="Gonzalez D."/>
            <person name="Junier P."/>
        </authorList>
    </citation>
    <scope>NUCLEOTIDE SEQUENCE [LARGE SCALE GENOMIC DNA]</scope>
    <source>
        <strain evidence="2 3">Ins1</strain>
    </source>
</reference>
<feature type="transmembrane region" description="Helical" evidence="1">
    <location>
        <begin position="66"/>
        <end position="85"/>
    </location>
</feature>
<dbReference type="Proteomes" id="UP001304683">
    <property type="component" value="Chromosome"/>
</dbReference>
<dbReference type="PANTHER" id="PTHR40044">
    <property type="entry name" value="INTEGRAL MEMBRANE PROTEIN-RELATED"/>
    <property type="match status" value="1"/>
</dbReference>
<evidence type="ECO:0000313" key="2">
    <source>
        <dbReference type="EMBL" id="WPD19125.1"/>
    </source>
</evidence>
<feature type="transmembrane region" description="Helical" evidence="1">
    <location>
        <begin position="92"/>
        <end position="112"/>
    </location>
</feature>